<dbReference type="InterPro" id="IPR022642">
    <property type="entry name" value="CheR_C"/>
</dbReference>
<dbReference type="InterPro" id="IPR022641">
    <property type="entry name" value="CheR_N"/>
</dbReference>
<dbReference type="InterPro" id="IPR050903">
    <property type="entry name" value="Bact_Chemotaxis_MeTrfase"/>
</dbReference>
<organism evidence="7 8">
    <name type="scientific">Candidatus Geothrix skivensis</name>
    <dbReference type="NCBI Taxonomy" id="2954439"/>
    <lineage>
        <taxon>Bacteria</taxon>
        <taxon>Pseudomonadati</taxon>
        <taxon>Acidobacteriota</taxon>
        <taxon>Holophagae</taxon>
        <taxon>Holophagales</taxon>
        <taxon>Holophagaceae</taxon>
        <taxon>Geothrix</taxon>
    </lineage>
</organism>
<sequence>MSRTAGAPHQPLLLDREQLSAATFQTLRDLLHEHSGIALAGHKLTMVQSRLAKRLRFLGLKTYEEYLHRLEDPLSPEWSEFINALTTNLTSFFREGHHFTRLPELLRTLPTASRRLRIWSAGCSTGEEPYTLAMTLLKAFGATTPTQILATDLDTAVLDTAARGIYPLARIEGLEDSWKRLAFLRGAGPQSGQVRVRPELRERIAFEQLNLLDDKWSIGSEPFQAIFCRNVMIYFDKPTQRKLLKRFHDLLEPEGLLFVGHSEALLDAALGFQSLGQTIYRRKSAVP</sequence>
<comment type="caution">
    <text evidence="7">The sequence shown here is derived from an EMBL/GenBank/DDBJ whole genome shotgun (WGS) entry which is preliminary data.</text>
</comment>
<dbReference type="EC" id="2.1.1.80" evidence="2"/>
<dbReference type="GO" id="GO:0032259">
    <property type="term" value="P:methylation"/>
    <property type="evidence" value="ECO:0007669"/>
    <property type="project" value="UniProtKB-KW"/>
</dbReference>
<evidence type="ECO:0000259" key="6">
    <source>
        <dbReference type="PROSITE" id="PS50123"/>
    </source>
</evidence>
<dbReference type="Pfam" id="PF01739">
    <property type="entry name" value="CheR"/>
    <property type="match status" value="1"/>
</dbReference>
<dbReference type="Gene3D" id="3.40.50.150">
    <property type="entry name" value="Vaccinia Virus protein VP39"/>
    <property type="match status" value="1"/>
</dbReference>
<evidence type="ECO:0000256" key="3">
    <source>
        <dbReference type="ARBA" id="ARBA00022603"/>
    </source>
</evidence>
<dbReference type="Gene3D" id="1.10.155.10">
    <property type="entry name" value="Chemotaxis receptor methyltransferase CheR, N-terminal domain"/>
    <property type="match status" value="1"/>
</dbReference>
<dbReference type="EMBL" id="JADKIO010000006">
    <property type="protein sequence ID" value="MBK9796527.1"/>
    <property type="molecule type" value="Genomic_DNA"/>
</dbReference>
<dbReference type="SUPFAM" id="SSF53335">
    <property type="entry name" value="S-adenosyl-L-methionine-dependent methyltransferases"/>
    <property type="match status" value="1"/>
</dbReference>
<dbReference type="PANTHER" id="PTHR24422">
    <property type="entry name" value="CHEMOTAXIS PROTEIN METHYLTRANSFERASE"/>
    <property type="match status" value="1"/>
</dbReference>
<evidence type="ECO:0000313" key="7">
    <source>
        <dbReference type="EMBL" id="MBK9796527.1"/>
    </source>
</evidence>
<dbReference type="AlphaFoldDB" id="A0A9D7SHE0"/>
<reference evidence="7" key="1">
    <citation type="submission" date="2020-10" db="EMBL/GenBank/DDBJ databases">
        <title>Connecting structure to function with the recovery of over 1000 high-quality activated sludge metagenome-assembled genomes encoding full-length rRNA genes using long-read sequencing.</title>
        <authorList>
            <person name="Singleton C.M."/>
            <person name="Petriglieri F."/>
            <person name="Kristensen J.M."/>
            <person name="Kirkegaard R.H."/>
            <person name="Michaelsen T.Y."/>
            <person name="Andersen M.H."/>
            <person name="Karst S.M."/>
            <person name="Dueholm M.S."/>
            <person name="Nielsen P.H."/>
            <person name="Albertsen M."/>
        </authorList>
    </citation>
    <scope>NUCLEOTIDE SEQUENCE</scope>
    <source>
        <strain evidence="7">Skiv_18-Q3-R9-52_MAXAC.067</strain>
    </source>
</reference>
<dbReference type="Pfam" id="PF03705">
    <property type="entry name" value="CheR_N"/>
    <property type="match status" value="1"/>
</dbReference>
<keyword evidence="5" id="KW-0949">S-adenosyl-L-methionine</keyword>
<dbReference type="PRINTS" id="PR00996">
    <property type="entry name" value="CHERMTFRASE"/>
</dbReference>
<dbReference type="InterPro" id="IPR026024">
    <property type="entry name" value="Chemotaxis_MeTrfase_CheR"/>
</dbReference>
<dbReference type="InterPro" id="IPR000780">
    <property type="entry name" value="CheR_MeTrfase"/>
</dbReference>
<evidence type="ECO:0000256" key="4">
    <source>
        <dbReference type="ARBA" id="ARBA00022679"/>
    </source>
</evidence>
<comment type="catalytic activity">
    <reaction evidence="1">
        <text>L-glutamyl-[protein] + S-adenosyl-L-methionine = [protein]-L-glutamate 5-O-methyl ester + S-adenosyl-L-homocysteine</text>
        <dbReference type="Rhea" id="RHEA:24452"/>
        <dbReference type="Rhea" id="RHEA-COMP:10208"/>
        <dbReference type="Rhea" id="RHEA-COMP:10311"/>
        <dbReference type="ChEBI" id="CHEBI:29973"/>
        <dbReference type="ChEBI" id="CHEBI:57856"/>
        <dbReference type="ChEBI" id="CHEBI:59789"/>
        <dbReference type="ChEBI" id="CHEBI:82795"/>
        <dbReference type="EC" id="2.1.1.80"/>
    </reaction>
</comment>
<dbReference type="InterPro" id="IPR036804">
    <property type="entry name" value="CheR_N_sf"/>
</dbReference>
<feature type="domain" description="CheR-type methyltransferase" evidence="6">
    <location>
        <begin position="12"/>
        <end position="285"/>
    </location>
</feature>
<accession>A0A9D7SHE0</accession>
<evidence type="ECO:0000256" key="1">
    <source>
        <dbReference type="ARBA" id="ARBA00001541"/>
    </source>
</evidence>
<evidence type="ECO:0000256" key="2">
    <source>
        <dbReference type="ARBA" id="ARBA00012534"/>
    </source>
</evidence>
<dbReference type="GO" id="GO:0008983">
    <property type="term" value="F:protein-glutamate O-methyltransferase activity"/>
    <property type="evidence" value="ECO:0007669"/>
    <property type="project" value="UniProtKB-EC"/>
</dbReference>
<dbReference type="InterPro" id="IPR029063">
    <property type="entry name" value="SAM-dependent_MTases_sf"/>
</dbReference>
<dbReference type="PIRSF" id="PIRSF000410">
    <property type="entry name" value="CheR"/>
    <property type="match status" value="1"/>
</dbReference>
<dbReference type="SUPFAM" id="SSF47757">
    <property type="entry name" value="Chemotaxis receptor methyltransferase CheR, N-terminal domain"/>
    <property type="match status" value="1"/>
</dbReference>
<dbReference type="PANTHER" id="PTHR24422:SF19">
    <property type="entry name" value="CHEMOTAXIS PROTEIN METHYLTRANSFERASE"/>
    <property type="match status" value="1"/>
</dbReference>
<dbReference type="Proteomes" id="UP000886657">
    <property type="component" value="Unassembled WGS sequence"/>
</dbReference>
<keyword evidence="4" id="KW-0808">Transferase</keyword>
<proteinExistence type="predicted"/>
<gene>
    <name evidence="7" type="ORF">IPP58_08500</name>
</gene>
<dbReference type="SMART" id="SM00138">
    <property type="entry name" value="MeTrc"/>
    <property type="match status" value="1"/>
</dbReference>
<protein>
    <recommendedName>
        <fullName evidence="2">protein-glutamate O-methyltransferase</fullName>
        <ecNumber evidence="2">2.1.1.80</ecNumber>
    </recommendedName>
</protein>
<name>A0A9D7SHE0_9BACT</name>
<keyword evidence="3" id="KW-0489">Methyltransferase</keyword>
<dbReference type="PROSITE" id="PS50123">
    <property type="entry name" value="CHER"/>
    <property type="match status" value="1"/>
</dbReference>
<evidence type="ECO:0000256" key="5">
    <source>
        <dbReference type="ARBA" id="ARBA00022691"/>
    </source>
</evidence>
<evidence type="ECO:0000313" key="8">
    <source>
        <dbReference type="Proteomes" id="UP000886657"/>
    </source>
</evidence>